<protein>
    <recommendedName>
        <fullName evidence="3">3-deoxy-D-manno-oct-2-ulosonic acid (Kdo) hydroxylase</fullName>
    </recommendedName>
</protein>
<gene>
    <name evidence="1" type="ordered locus">M301_1674</name>
</gene>
<keyword evidence="2" id="KW-1185">Reference proteome</keyword>
<name>D7DJ19_METV0</name>
<sequence>MNIIKTFNFNQWDTTVDSSVRDEVIDALEHGHVIALPQLEFKLLPEEQKFLSPDWADKKSKNISLRPRAGGVSGLKGAIGSEADLSAIQAMIQRYADQSLQLISAILPSYMPNLTIANTSFRPLEVETRASSYRKDDTRLHSDAFPSNPTQGTRLLRVFNNVNPYGKPRVWRVGEPFDKMAEAYLPKTKALLPMQAWLMKQLHITKRTRTEYDHRMLQLHDQLKADMHYQQHAPQQSVNFMPGTTWIVYSDQVLHAAMAGQYMMEQTFSLPANALKWPETAPLKVLEKMLNKPLINSR</sequence>
<dbReference type="Proteomes" id="UP000000383">
    <property type="component" value="Chromosome"/>
</dbReference>
<evidence type="ECO:0000313" key="1">
    <source>
        <dbReference type="EMBL" id="ADI30054.1"/>
    </source>
</evidence>
<dbReference type="InterPro" id="IPR021266">
    <property type="entry name" value="Kdo_hydroxlase"/>
</dbReference>
<proteinExistence type="predicted"/>
<dbReference type="RefSeq" id="WP_013148366.1">
    <property type="nucleotide sequence ID" value="NC_014207.1"/>
</dbReference>
<dbReference type="OrthoDB" id="21302at2"/>
<evidence type="ECO:0008006" key="3">
    <source>
        <dbReference type="Google" id="ProtNLM"/>
    </source>
</evidence>
<organism evidence="1 2">
    <name type="scientific">Methylotenera versatilis (strain 301)</name>
    <dbReference type="NCBI Taxonomy" id="666681"/>
    <lineage>
        <taxon>Bacteria</taxon>
        <taxon>Pseudomonadati</taxon>
        <taxon>Pseudomonadota</taxon>
        <taxon>Betaproteobacteria</taxon>
        <taxon>Nitrosomonadales</taxon>
        <taxon>Methylophilaceae</taxon>
        <taxon>Methylotenera</taxon>
    </lineage>
</organism>
<evidence type="ECO:0000313" key="2">
    <source>
        <dbReference type="Proteomes" id="UP000000383"/>
    </source>
</evidence>
<dbReference type="EMBL" id="CP002056">
    <property type="protein sequence ID" value="ADI30054.1"/>
    <property type="molecule type" value="Genomic_DNA"/>
</dbReference>
<dbReference type="AlphaFoldDB" id="D7DJ19"/>
<dbReference type="eggNOG" id="ENOG502Z7Z3">
    <property type="taxonomic scope" value="Bacteria"/>
</dbReference>
<reference evidence="2" key="1">
    <citation type="submission" date="2010-05" db="EMBL/GenBank/DDBJ databases">
        <title>Complete sequence of Methylotenera sp. 301.</title>
        <authorList>
            <person name="Lucas S."/>
            <person name="Copeland A."/>
            <person name="Lapidus A."/>
            <person name="Cheng J.-F."/>
            <person name="Bruce D."/>
            <person name="Goodwin L."/>
            <person name="Pitluck S."/>
            <person name="Clum A."/>
            <person name="Land M."/>
            <person name="Hauser L."/>
            <person name="Kyrpides N."/>
            <person name="Ivanova N."/>
            <person name="Chistoservova L."/>
            <person name="Kalyuzhnaya M."/>
            <person name="Woyke T."/>
        </authorList>
    </citation>
    <scope>NUCLEOTIDE SEQUENCE [LARGE SCALE GENOMIC DNA]</scope>
    <source>
        <strain evidence="2">301</strain>
    </source>
</reference>
<reference evidence="1 2" key="2">
    <citation type="journal article" date="2011" name="J. Bacteriol.">
        <title>Genomes of three methylotrophs from a single niche uncover genetic and metabolic divergence of Methylophilaceae.</title>
        <authorList>
            <person name="Lapidus A."/>
            <person name="Clum A."/>
            <person name="Labutti K."/>
            <person name="Kaluzhnaya M.G."/>
            <person name="Lim S."/>
            <person name="Beck D.A."/>
            <person name="Glavina Del Rio T."/>
            <person name="Nolan M."/>
            <person name="Mavromatis K."/>
            <person name="Huntemann M."/>
            <person name="Lucas S."/>
            <person name="Lidstrom M.E."/>
            <person name="Ivanova N."/>
            <person name="Chistoserdova L."/>
        </authorList>
    </citation>
    <scope>NUCLEOTIDE SEQUENCE [LARGE SCALE GENOMIC DNA]</scope>
    <source>
        <strain evidence="1 2">301</strain>
    </source>
</reference>
<dbReference type="HOGENOM" id="CLU_083861_0_0_4"/>
<dbReference type="Pfam" id="PF11004">
    <property type="entry name" value="Kdo_hydroxy"/>
    <property type="match status" value="1"/>
</dbReference>
<dbReference type="STRING" id="666681.M301_1674"/>
<accession>D7DJ19</accession>
<dbReference type="KEGG" id="meh:M301_1674"/>